<dbReference type="GO" id="GO:0008324">
    <property type="term" value="F:monoatomic cation transmembrane transporter activity"/>
    <property type="evidence" value="ECO:0007669"/>
    <property type="project" value="InterPro"/>
</dbReference>
<dbReference type="PANTHER" id="PTHR42751">
    <property type="entry name" value="SODIUM/HYDROGEN EXCHANGER FAMILY/TRKA DOMAIN PROTEIN"/>
    <property type="match status" value="1"/>
</dbReference>
<evidence type="ECO:0000313" key="11">
    <source>
        <dbReference type="EMBL" id="MBD5781351.1"/>
    </source>
</evidence>
<dbReference type="InterPro" id="IPR006037">
    <property type="entry name" value="RCK_C"/>
</dbReference>
<evidence type="ECO:0000256" key="2">
    <source>
        <dbReference type="ARBA" id="ARBA00005551"/>
    </source>
</evidence>
<dbReference type="GO" id="GO:0015297">
    <property type="term" value="F:antiporter activity"/>
    <property type="evidence" value="ECO:0007669"/>
    <property type="project" value="InterPro"/>
</dbReference>
<keyword evidence="3" id="KW-0813">Transport</keyword>
<comment type="similarity">
    <text evidence="2">Belongs to the monovalent cation:proton antiporter 2 (CPA2) transporter (TC 2.A.37) family.</text>
</comment>
<dbReference type="GO" id="GO:0016020">
    <property type="term" value="C:membrane"/>
    <property type="evidence" value="ECO:0007669"/>
    <property type="project" value="UniProtKB-SubCell"/>
</dbReference>
<feature type="transmembrane region" description="Helical" evidence="9">
    <location>
        <begin position="37"/>
        <end position="57"/>
    </location>
</feature>
<feature type="region of interest" description="Disordered" evidence="8">
    <location>
        <begin position="749"/>
        <end position="771"/>
    </location>
</feature>
<evidence type="ECO:0000313" key="12">
    <source>
        <dbReference type="Proteomes" id="UP000622317"/>
    </source>
</evidence>
<evidence type="ECO:0000259" key="10">
    <source>
        <dbReference type="PROSITE" id="PS51202"/>
    </source>
</evidence>
<dbReference type="Gene3D" id="3.30.70.1450">
    <property type="entry name" value="Regulator of K+ conductance, C-terminal domain"/>
    <property type="match status" value="2"/>
</dbReference>
<dbReference type="InterPro" id="IPR006153">
    <property type="entry name" value="Cation/H_exchanger_TM"/>
</dbReference>
<feature type="transmembrane region" description="Helical" evidence="9">
    <location>
        <begin position="469"/>
        <end position="487"/>
    </location>
</feature>
<feature type="transmembrane region" description="Helical" evidence="9">
    <location>
        <begin position="543"/>
        <end position="564"/>
    </location>
</feature>
<evidence type="ECO:0000256" key="9">
    <source>
        <dbReference type="SAM" id="Phobius"/>
    </source>
</evidence>
<dbReference type="Pfam" id="PF02080">
    <property type="entry name" value="TrkA_C"/>
    <property type="match status" value="2"/>
</dbReference>
<feature type="transmembrane region" description="Helical" evidence="9">
    <location>
        <begin position="155"/>
        <end position="177"/>
    </location>
</feature>
<feature type="transmembrane region" description="Helical" evidence="9">
    <location>
        <begin position="63"/>
        <end position="82"/>
    </location>
</feature>
<evidence type="ECO:0000256" key="8">
    <source>
        <dbReference type="SAM" id="MobiDB-lite"/>
    </source>
</evidence>
<gene>
    <name evidence="11" type="ORF">IEN85_17755</name>
</gene>
<dbReference type="GO" id="GO:1902600">
    <property type="term" value="P:proton transmembrane transport"/>
    <property type="evidence" value="ECO:0007669"/>
    <property type="project" value="InterPro"/>
</dbReference>
<feature type="transmembrane region" description="Helical" evidence="9">
    <location>
        <begin position="370"/>
        <end position="387"/>
    </location>
</feature>
<dbReference type="Pfam" id="PF00999">
    <property type="entry name" value="Na_H_Exchanger"/>
    <property type="match status" value="1"/>
</dbReference>
<dbReference type="AlphaFoldDB" id="A0A927IIK1"/>
<feature type="transmembrane region" description="Helical" evidence="9">
    <location>
        <begin position="304"/>
        <end position="330"/>
    </location>
</feature>
<name>A0A927IIK1_9BACT</name>
<evidence type="ECO:0000256" key="3">
    <source>
        <dbReference type="ARBA" id="ARBA00022448"/>
    </source>
</evidence>
<dbReference type="InterPro" id="IPR036721">
    <property type="entry name" value="RCK_C_sf"/>
</dbReference>
<feature type="transmembrane region" description="Helical" evidence="9">
    <location>
        <begin position="280"/>
        <end position="298"/>
    </location>
</feature>
<dbReference type="PANTHER" id="PTHR42751:SF3">
    <property type="entry name" value="SODIUM_GLUTAMATE SYMPORTER"/>
    <property type="match status" value="1"/>
</dbReference>
<organism evidence="11 12">
    <name type="scientific">Pelagicoccus enzymogenes</name>
    <dbReference type="NCBI Taxonomy" id="2773457"/>
    <lineage>
        <taxon>Bacteria</taxon>
        <taxon>Pseudomonadati</taxon>
        <taxon>Verrucomicrobiota</taxon>
        <taxon>Opitutia</taxon>
        <taxon>Puniceicoccales</taxon>
        <taxon>Pelagicoccaceae</taxon>
        <taxon>Pelagicoccus</taxon>
    </lineage>
</organism>
<dbReference type="Gene3D" id="1.20.1530.20">
    <property type="match status" value="1"/>
</dbReference>
<feature type="transmembrane region" description="Helical" evidence="9">
    <location>
        <begin position="6"/>
        <end position="25"/>
    </location>
</feature>
<proteinExistence type="inferred from homology"/>
<evidence type="ECO:0000256" key="6">
    <source>
        <dbReference type="ARBA" id="ARBA00022989"/>
    </source>
</evidence>
<feature type="transmembrane region" description="Helical" evidence="9">
    <location>
        <begin position="197"/>
        <end position="217"/>
    </location>
</feature>
<feature type="domain" description="RCK C-terminal" evidence="10">
    <location>
        <begin position="589"/>
        <end position="673"/>
    </location>
</feature>
<dbReference type="Proteomes" id="UP000622317">
    <property type="component" value="Unassembled WGS sequence"/>
</dbReference>
<feature type="transmembrane region" description="Helical" evidence="9">
    <location>
        <begin position="124"/>
        <end position="143"/>
    </location>
</feature>
<dbReference type="GO" id="GO:0006813">
    <property type="term" value="P:potassium ion transport"/>
    <property type="evidence" value="ECO:0007669"/>
    <property type="project" value="UniProtKB-KW"/>
</dbReference>
<keyword evidence="4" id="KW-0630">Potassium</keyword>
<keyword evidence="7 9" id="KW-0472">Membrane</keyword>
<evidence type="ECO:0000256" key="7">
    <source>
        <dbReference type="ARBA" id="ARBA00023136"/>
    </source>
</evidence>
<reference evidence="11" key="1">
    <citation type="submission" date="2020-09" db="EMBL/GenBank/DDBJ databases">
        <title>Pelagicoccus enzymogenes sp. nov. with an EPS production, isolated from marine sediment.</title>
        <authorList>
            <person name="Feng X."/>
        </authorList>
    </citation>
    <scope>NUCLEOTIDE SEQUENCE</scope>
    <source>
        <strain evidence="11">NFK12</strain>
    </source>
</reference>
<feature type="transmembrane region" description="Helical" evidence="9">
    <location>
        <begin position="515"/>
        <end position="537"/>
    </location>
</feature>
<sequence length="771" mass="83217">METTNQLPIYLIQDFAVVLVSAAFASWVCRKIGLSSIVGYLLAGIIVGTPQITFPYVTDGLRIQLLSQVGLVFIMFSIGLGFRLQRFKQLGLGVLFATFSTAILVLTLTRFLGGRLGFSAAECLFLAAMLMVSSSAVIGKTLQENGLTHRRFGQLALGMTLCEDMVAIVLLAFLGAYTSLDASASSDWGSMLGKVGMLLGFASLILIPGLILVPKLLRRLSQGGEANRELESLVALGLLFSMAFLTLYAGYSLALGAFLCGMIIAETPKVRLFNESFSGLRDMFVAVFFVAIGMAVDITKFPSALGLIALGLGLALLLRWLAATLSLLLVAEEPEEALKAGLSLTPVGEFSFVIAGMGVAAGAIGENFQIAAVGISFATTVLSPIMISKRSQISRLIPIGKLPLLPAYRRLWQKIGQRQNQSLLWRIVGPRLWQIGGWLVFVTALLVFSEPVSNTLQQNNPAWKNHHSWIYWSAASLLILAPTLALFRNVNAIAALIGESVSHGLRNRKTFRQTVIVLVRALGLTGLALWIANFLPLSLDTPYLLGGTALTVMLALFFGWRLLVRLQSDAEFALHTTVSQETPTERGARSLQEVGSDWGVRLEDWVIGASAQSGKSIGELGLRKRCGATIVSIERHGYYLPTIGPNTHLFPGDHIFATGSQEELQRLRQFLSESPALEDDGIDFNDAILGSVIVEPGSAAEGSTLRKLNWPRLLGIQVVAVRRDGQAPVPPSPEEPLKVGDHLLLVGTSKSIGDTKLQTSSPEPEEPPERG</sequence>
<protein>
    <submittedName>
        <fullName evidence="11">Cation:proton antiporter</fullName>
    </submittedName>
</protein>
<dbReference type="EMBL" id="JACYFG010000040">
    <property type="protein sequence ID" value="MBD5781351.1"/>
    <property type="molecule type" value="Genomic_DNA"/>
</dbReference>
<evidence type="ECO:0000256" key="1">
    <source>
        <dbReference type="ARBA" id="ARBA00004141"/>
    </source>
</evidence>
<evidence type="ECO:0000256" key="5">
    <source>
        <dbReference type="ARBA" id="ARBA00022692"/>
    </source>
</evidence>
<feature type="transmembrane region" description="Helical" evidence="9">
    <location>
        <begin position="94"/>
        <end position="112"/>
    </location>
</feature>
<feature type="compositionally biased region" description="Polar residues" evidence="8">
    <location>
        <begin position="749"/>
        <end position="761"/>
    </location>
</feature>
<comment type="caution">
    <text evidence="11">The sequence shown here is derived from an EMBL/GenBank/DDBJ whole genome shotgun (WGS) entry which is preliminary data.</text>
</comment>
<feature type="transmembrane region" description="Helical" evidence="9">
    <location>
        <begin position="432"/>
        <end position="449"/>
    </location>
</feature>
<dbReference type="SUPFAM" id="SSF116726">
    <property type="entry name" value="TrkA C-terminal domain-like"/>
    <property type="match status" value="2"/>
</dbReference>
<dbReference type="PROSITE" id="PS51202">
    <property type="entry name" value="RCK_C"/>
    <property type="match status" value="2"/>
</dbReference>
<keyword evidence="4" id="KW-0633">Potassium transport</keyword>
<dbReference type="InterPro" id="IPR038770">
    <property type="entry name" value="Na+/solute_symporter_sf"/>
</dbReference>
<keyword evidence="4" id="KW-0406">Ion transport</keyword>
<accession>A0A927IIK1</accession>
<keyword evidence="6 9" id="KW-1133">Transmembrane helix</keyword>
<keyword evidence="12" id="KW-1185">Reference proteome</keyword>
<comment type="subcellular location">
    <subcellularLocation>
        <location evidence="1">Membrane</location>
        <topology evidence="1">Multi-pass membrane protein</topology>
    </subcellularLocation>
</comment>
<dbReference type="RefSeq" id="WP_191618449.1">
    <property type="nucleotide sequence ID" value="NZ_JACYFG010000040.1"/>
</dbReference>
<evidence type="ECO:0000256" key="4">
    <source>
        <dbReference type="ARBA" id="ARBA00022538"/>
    </source>
</evidence>
<feature type="domain" description="RCK C-terminal" evidence="10">
    <location>
        <begin position="675"/>
        <end position="761"/>
    </location>
</feature>
<keyword evidence="5 9" id="KW-0812">Transmembrane</keyword>